<organism evidence="1 2">
    <name type="scientific">Trametes pubescens</name>
    <name type="common">White-rot fungus</name>
    <dbReference type="NCBI Taxonomy" id="154538"/>
    <lineage>
        <taxon>Eukaryota</taxon>
        <taxon>Fungi</taxon>
        <taxon>Dikarya</taxon>
        <taxon>Basidiomycota</taxon>
        <taxon>Agaricomycotina</taxon>
        <taxon>Agaricomycetes</taxon>
        <taxon>Polyporales</taxon>
        <taxon>Polyporaceae</taxon>
        <taxon>Trametes</taxon>
    </lineage>
</organism>
<dbReference type="Proteomes" id="UP000184267">
    <property type="component" value="Unassembled WGS sequence"/>
</dbReference>
<evidence type="ECO:0000313" key="2">
    <source>
        <dbReference type="Proteomes" id="UP000184267"/>
    </source>
</evidence>
<dbReference type="InterPro" id="IPR041078">
    <property type="entry name" value="Plavaka"/>
</dbReference>
<dbReference type="OrthoDB" id="3199698at2759"/>
<sequence length="733" mass="83419">MSAGNINSLLEIWAADLARYKASPPFRTQADLYRSIDDTPLGGVKWESFTVSYGGPRPDDDVPTWMTDKHSIFFRNPLEIVHGMLSNPDFKDEIDYAPLRVYGPDGKCRLQNFMSGEWAWRQANIISQKVSCTDTSFVPIILGSDKTTVSVATGQNEYWPLYCSIGNVHNNVRRAHRNAVEVVAFLAIPKTNKKHADDANFRKFRRQLFHTSLSRILSPLRPYMEDPEVVRCGDGHFRKVVYGIGPYIADYPEQALLACTVQGWCPVCANPKDDLDADGALQCTREHTKFLVCEFELGDLWHSYGVVGDVVPFTNDFPRADIHHLISPDILHQLIKGTFKDHLVTWVEQALKIEHAIDGLVSADIVRAIRAFLEFCYLVRRDVHMEDSITEVQEALNSFHQYRKIFLTLEVRQDFSLPRQHSLVHYVDKIWEFAAPNGLCSSITESKHIKAVKEPWRRSNRYEALEQMLMTNQPLGKLAAARVDFKERGMLDATLFKVEKKAPEHQYGRTVEQIADVFAIPSLQQLIRCFLYHQLHPAEGLSGASIPLDRCPPFDNKGLLSVYHSASATFYARSDPCGTGGMHREIIRATPKWRTGAARFDCVFVNRRNNAHGLLGMEVGRIRLFFRIHHEGRQYSCAVVHWFHRTGDEPDEDTGMWVVQPRFVGNPRKRSPLLSVIHLNTIVRAAHLIGVSIDKPVPDGLESRGALDHFPSFFVNKYIDHHAFELLHTSVSR</sequence>
<comment type="caution">
    <text evidence="1">The sequence shown here is derived from an EMBL/GenBank/DDBJ whole genome shotgun (WGS) entry which is preliminary data.</text>
</comment>
<dbReference type="AlphaFoldDB" id="A0A1M2VUF7"/>
<proteinExistence type="predicted"/>
<dbReference type="STRING" id="154538.A0A1M2VUF7"/>
<accession>A0A1M2VUF7</accession>
<reference evidence="1 2" key="1">
    <citation type="submission" date="2016-10" db="EMBL/GenBank/DDBJ databases">
        <title>Genome sequence of the basidiomycete white-rot fungus Trametes pubescens.</title>
        <authorList>
            <person name="Makela M.R."/>
            <person name="Granchi Z."/>
            <person name="Peng M."/>
            <person name="De Vries R.P."/>
            <person name="Grigoriev I."/>
            <person name="Riley R."/>
            <person name="Hilden K."/>
        </authorList>
    </citation>
    <scope>NUCLEOTIDE SEQUENCE [LARGE SCALE GENOMIC DNA]</scope>
    <source>
        <strain evidence="1 2">FBCC735</strain>
    </source>
</reference>
<gene>
    <name evidence="1" type="ORF">TRAPUB_12318</name>
</gene>
<dbReference type="EMBL" id="MNAD01000682">
    <property type="protein sequence ID" value="OJT11162.1"/>
    <property type="molecule type" value="Genomic_DNA"/>
</dbReference>
<protein>
    <submittedName>
        <fullName evidence="1">Uncharacterized protein</fullName>
    </submittedName>
</protein>
<dbReference type="Pfam" id="PF18759">
    <property type="entry name" value="Plavaka"/>
    <property type="match status" value="1"/>
</dbReference>
<keyword evidence="2" id="KW-1185">Reference proteome</keyword>
<name>A0A1M2VUF7_TRAPU</name>
<dbReference type="OMA" id="RANIHEM"/>
<evidence type="ECO:0000313" key="1">
    <source>
        <dbReference type="EMBL" id="OJT11162.1"/>
    </source>
</evidence>